<gene>
    <name evidence="2" type="ORF">S01H4_03593</name>
</gene>
<comment type="caution">
    <text evidence="2">The sequence shown here is derived from an EMBL/GenBank/DDBJ whole genome shotgun (WGS) entry which is preliminary data.</text>
</comment>
<organism evidence="2">
    <name type="scientific">marine sediment metagenome</name>
    <dbReference type="NCBI Taxonomy" id="412755"/>
    <lineage>
        <taxon>unclassified sequences</taxon>
        <taxon>metagenomes</taxon>
        <taxon>ecological metagenomes</taxon>
    </lineage>
</organism>
<protein>
    <submittedName>
        <fullName evidence="2">Uncharacterized protein</fullName>
    </submittedName>
</protein>
<evidence type="ECO:0000256" key="1">
    <source>
        <dbReference type="SAM" id="MobiDB-lite"/>
    </source>
</evidence>
<accession>X1AE83</accession>
<feature type="compositionally biased region" description="Basic and acidic residues" evidence="1">
    <location>
        <begin position="9"/>
        <end position="30"/>
    </location>
</feature>
<feature type="region of interest" description="Disordered" evidence="1">
    <location>
        <begin position="1"/>
        <end position="39"/>
    </location>
</feature>
<dbReference type="AlphaFoldDB" id="X1AE83"/>
<feature type="non-terminal residue" evidence="2">
    <location>
        <position position="1"/>
    </location>
</feature>
<dbReference type="EMBL" id="BART01000895">
    <property type="protein sequence ID" value="GAG58366.1"/>
    <property type="molecule type" value="Genomic_DNA"/>
</dbReference>
<reference evidence="2" key="1">
    <citation type="journal article" date="2014" name="Front. Microbiol.">
        <title>High frequency of phylogenetically diverse reductive dehalogenase-homologous genes in deep subseafloor sedimentary metagenomes.</title>
        <authorList>
            <person name="Kawai M."/>
            <person name="Futagami T."/>
            <person name="Toyoda A."/>
            <person name="Takaki Y."/>
            <person name="Nishi S."/>
            <person name="Hori S."/>
            <person name="Arai W."/>
            <person name="Tsubouchi T."/>
            <person name="Morono Y."/>
            <person name="Uchiyama I."/>
            <person name="Ito T."/>
            <person name="Fujiyama A."/>
            <person name="Inagaki F."/>
            <person name="Takami H."/>
        </authorList>
    </citation>
    <scope>NUCLEOTIDE SEQUENCE</scope>
    <source>
        <strain evidence="2">Expedition CK06-06</strain>
    </source>
</reference>
<evidence type="ECO:0000313" key="2">
    <source>
        <dbReference type="EMBL" id="GAG58366.1"/>
    </source>
</evidence>
<name>X1AE83_9ZZZZ</name>
<sequence length="39" mass="4508">THKGTGKLDLQENIRRSEREKKEEKLKIKNDLSGNTVTL</sequence>
<proteinExistence type="predicted"/>